<protein>
    <submittedName>
        <fullName evidence="3">Glycosyltransferase</fullName>
    </submittedName>
</protein>
<dbReference type="InterPro" id="IPR029044">
    <property type="entry name" value="Nucleotide-diphossugar_trans"/>
</dbReference>
<keyword evidence="1" id="KW-1133">Transmembrane helix</keyword>
<feature type="transmembrane region" description="Helical" evidence="1">
    <location>
        <begin position="292"/>
        <end position="311"/>
    </location>
</feature>
<evidence type="ECO:0000256" key="1">
    <source>
        <dbReference type="SAM" id="Phobius"/>
    </source>
</evidence>
<dbReference type="InterPro" id="IPR050834">
    <property type="entry name" value="Glycosyltransf_2"/>
</dbReference>
<feature type="transmembrane region" description="Helical" evidence="1">
    <location>
        <begin position="238"/>
        <end position="256"/>
    </location>
</feature>
<accession>A0A437MYS5</accession>
<keyword evidence="1" id="KW-0812">Transmembrane</keyword>
<dbReference type="Proteomes" id="UP000282759">
    <property type="component" value="Unassembled WGS sequence"/>
</dbReference>
<dbReference type="SUPFAM" id="SSF53448">
    <property type="entry name" value="Nucleotide-diphospho-sugar transferases"/>
    <property type="match status" value="1"/>
</dbReference>
<dbReference type="OrthoDB" id="9813550at2"/>
<keyword evidence="3" id="KW-0808">Transferase</keyword>
<feature type="domain" description="Glycosyltransferase 2-like" evidence="2">
    <location>
        <begin position="4"/>
        <end position="121"/>
    </location>
</feature>
<evidence type="ECO:0000313" key="4">
    <source>
        <dbReference type="Proteomes" id="UP000282759"/>
    </source>
</evidence>
<dbReference type="PANTHER" id="PTHR43685:SF2">
    <property type="entry name" value="GLYCOSYLTRANSFERASE 2-LIKE DOMAIN-CONTAINING PROTEIN"/>
    <property type="match status" value="1"/>
</dbReference>
<comment type="caution">
    <text evidence="3">The sequence shown here is derived from an EMBL/GenBank/DDBJ whole genome shotgun (WGS) entry which is preliminary data.</text>
</comment>
<feature type="transmembrane region" description="Helical" evidence="1">
    <location>
        <begin position="262"/>
        <end position="280"/>
    </location>
</feature>
<dbReference type="Gene3D" id="3.90.550.10">
    <property type="entry name" value="Spore Coat Polysaccharide Biosynthesis Protein SpsA, Chain A"/>
    <property type="match status" value="1"/>
</dbReference>
<sequence>MLFSIIIPLYNRPQEIKELLETLTLQTYKQFEVLVIEDGSKLDAADIVKSFEGELDLRYFTKPNEGQGFTRNYGFERAKGDYFIIFDSDCLIPADYLEIVNRSLQTNWLDMYGGPDAAHPSFTAIQRAISYSMTSPFTTGGIRGSKKNMGGQFHPRSFNMGVSRKVWETVGGFIITRSGEDIEYSIRIHTAGFKIGLIPEAIVYHKRRTDFLQFYKQAHFFGRARINIYKFFPDTLKAVHFFPALFTLFLVFVLIANVLQWPVAHLCNILLGVYILLIFFHSLGKNKSLKIAFLSIATAFIQLTAYGLGFMQDFWKRVILKKS</sequence>
<keyword evidence="4" id="KW-1185">Reference proteome</keyword>
<dbReference type="InterPro" id="IPR001173">
    <property type="entry name" value="Glyco_trans_2-like"/>
</dbReference>
<proteinExistence type="predicted"/>
<dbReference type="EMBL" id="SACK01000001">
    <property type="protein sequence ID" value="RVU02804.1"/>
    <property type="molecule type" value="Genomic_DNA"/>
</dbReference>
<organism evidence="3 4">
    <name type="scientific">Mucilaginibacter limnophilus</name>
    <dbReference type="NCBI Taxonomy" id="1932778"/>
    <lineage>
        <taxon>Bacteria</taxon>
        <taxon>Pseudomonadati</taxon>
        <taxon>Bacteroidota</taxon>
        <taxon>Sphingobacteriia</taxon>
        <taxon>Sphingobacteriales</taxon>
        <taxon>Sphingobacteriaceae</taxon>
        <taxon>Mucilaginibacter</taxon>
    </lineage>
</organism>
<keyword evidence="1" id="KW-0472">Membrane</keyword>
<name>A0A437MYS5_9SPHI</name>
<dbReference type="PANTHER" id="PTHR43685">
    <property type="entry name" value="GLYCOSYLTRANSFERASE"/>
    <property type="match status" value="1"/>
</dbReference>
<dbReference type="GO" id="GO:0016740">
    <property type="term" value="F:transferase activity"/>
    <property type="evidence" value="ECO:0007669"/>
    <property type="project" value="UniProtKB-KW"/>
</dbReference>
<gene>
    <name evidence="3" type="ORF">EOD41_02370</name>
</gene>
<dbReference type="Pfam" id="PF00535">
    <property type="entry name" value="Glycos_transf_2"/>
    <property type="match status" value="1"/>
</dbReference>
<evidence type="ECO:0000259" key="2">
    <source>
        <dbReference type="Pfam" id="PF00535"/>
    </source>
</evidence>
<dbReference type="AlphaFoldDB" id="A0A437MYS5"/>
<reference evidence="3 4" key="1">
    <citation type="submission" date="2019-01" db="EMBL/GenBank/DDBJ databases">
        <authorList>
            <person name="Chen W.-M."/>
        </authorList>
    </citation>
    <scope>NUCLEOTIDE SEQUENCE [LARGE SCALE GENOMIC DNA]</scope>
    <source>
        <strain evidence="3 4">YBJ-36</strain>
    </source>
</reference>
<dbReference type="RefSeq" id="WP_127703170.1">
    <property type="nucleotide sequence ID" value="NZ_SACK01000001.1"/>
</dbReference>
<evidence type="ECO:0000313" key="3">
    <source>
        <dbReference type="EMBL" id="RVU02804.1"/>
    </source>
</evidence>